<keyword evidence="3" id="KW-1185">Reference proteome</keyword>
<proteinExistence type="predicted"/>
<dbReference type="Pfam" id="PF01370">
    <property type="entry name" value="Epimerase"/>
    <property type="match status" value="1"/>
</dbReference>
<gene>
    <name evidence="2" type="ORF">D5H75_12270</name>
</gene>
<comment type="caution">
    <text evidence="2">The sequence shown here is derived from an EMBL/GenBank/DDBJ whole genome shotgun (WGS) entry which is preliminary data.</text>
</comment>
<dbReference type="RefSeq" id="WP_119926492.1">
    <property type="nucleotide sequence ID" value="NZ_QZEY01000003.1"/>
</dbReference>
<accession>A0A3A4AXB2</accession>
<dbReference type="InterPro" id="IPR036291">
    <property type="entry name" value="NAD(P)-bd_dom_sf"/>
</dbReference>
<dbReference type="EMBL" id="QZEY01000003">
    <property type="protein sequence ID" value="RJL33533.1"/>
    <property type="molecule type" value="Genomic_DNA"/>
</dbReference>
<evidence type="ECO:0000313" key="2">
    <source>
        <dbReference type="EMBL" id="RJL33533.1"/>
    </source>
</evidence>
<dbReference type="InterPro" id="IPR001509">
    <property type="entry name" value="Epimerase_deHydtase"/>
</dbReference>
<dbReference type="Proteomes" id="UP000265768">
    <property type="component" value="Unassembled WGS sequence"/>
</dbReference>
<evidence type="ECO:0000259" key="1">
    <source>
        <dbReference type="Pfam" id="PF01370"/>
    </source>
</evidence>
<dbReference type="GO" id="GO:0004029">
    <property type="term" value="F:aldehyde dehydrogenase (NAD+) activity"/>
    <property type="evidence" value="ECO:0007669"/>
    <property type="project" value="TreeGrafter"/>
</dbReference>
<dbReference type="GO" id="GO:0005737">
    <property type="term" value="C:cytoplasm"/>
    <property type="evidence" value="ECO:0007669"/>
    <property type="project" value="TreeGrafter"/>
</dbReference>
<dbReference type="Gene3D" id="3.40.50.720">
    <property type="entry name" value="NAD(P)-binding Rossmann-like Domain"/>
    <property type="match status" value="1"/>
</dbReference>
<protein>
    <submittedName>
        <fullName evidence="2">NAD(P)-dependent oxidoreductase</fullName>
    </submittedName>
</protein>
<dbReference type="PANTHER" id="PTHR48079">
    <property type="entry name" value="PROTEIN YEEZ"/>
    <property type="match status" value="1"/>
</dbReference>
<sequence length="322" mass="34212">MSGRYLVTGATGFVGRRLVERLLAEGAQVTALVRRTRGLPLPVRAVIGDLATGDGLEEAVRDADHVVHLAGVVRARNAAGYFRVNHYGTSLLVRALAQRPVPPRLVLCSSLAAAGPRLTGRPVSLYGLSKRAGEDVAREYAGRVPTIIVRPPIVYGPGDPALLPSLLPMIRLGLVAKAGLGERRYSLIHVDDLCEVLIAAAERGRTVRPGDPSHGVYEVDDGREYTWAEVCAALARALGRRPPVVVPVPIPLVRAAAWAAEAGGRTPWLNRDKVREMTARAWTCDPARDGHDLGLPPPVSLPAALAALFAADPADGVPGERV</sequence>
<dbReference type="OrthoDB" id="9795501at2"/>
<dbReference type="PANTHER" id="PTHR48079:SF6">
    <property type="entry name" value="NAD(P)-BINDING DOMAIN-CONTAINING PROTEIN-RELATED"/>
    <property type="match status" value="1"/>
</dbReference>
<organism evidence="2 3">
    <name type="scientific">Bailinhaonella thermotolerans</name>
    <dbReference type="NCBI Taxonomy" id="1070861"/>
    <lineage>
        <taxon>Bacteria</taxon>
        <taxon>Bacillati</taxon>
        <taxon>Actinomycetota</taxon>
        <taxon>Actinomycetes</taxon>
        <taxon>Streptosporangiales</taxon>
        <taxon>Streptosporangiaceae</taxon>
        <taxon>Bailinhaonella</taxon>
    </lineage>
</organism>
<evidence type="ECO:0000313" key="3">
    <source>
        <dbReference type="Proteomes" id="UP000265768"/>
    </source>
</evidence>
<feature type="domain" description="NAD-dependent epimerase/dehydratase" evidence="1">
    <location>
        <begin position="6"/>
        <end position="209"/>
    </location>
</feature>
<reference evidence="2 3" key="1">
    <citation type="submission" date="2018-09" db="EMBL/GenBank/DDBJ databases">
        <title>YIM 75507 draft genome.</title>
        <authorList>
            <person name="Tang S."/>
            <person name="Feng Y."/>
        </authorList>
    </citation>
    <scope>NUCLEOTIDE SEQUENCE [LARGE SCALE GENOMIC DNA]</scope>
    <source>
        <strain evidence="2 3">YIM 75507</strain>
    </source>
</reference>
<dbReference type="InterPro" id="IPR051783">
    <property type="entry name" value="NAD(P)-dependent_oxidoreduct"/>
</dbReference>
<dbReference type="SUPFAM" id="SSF51735">
    <property type="entry name" value="NAD(P)-binding Rossmann-fold domains"/>
    <property type="match status" value="1"/>
</dbReference>
<dbReference type="AlphaFoldDB" id="A0A3A4AXB2"/>
<name>A0A3A4AXB2_9ACTN</name>